<evidence type="ECO:0000259" key="1">
    <source>
        <dbReference type="SMART" id="SM00829"/>
    </source>
</evidence>
<proteinExistence type="predicted"/>
<dbReference type="SUPFAM" id="SSF51735">
    <property type="entry name" value="NAD(P)-binding Rossmann-fold domains"/>
    <property type="match status" value="1"/>
</dbReference>
<keyword evidence="3" id="KW-1185">Reference proteome</keyword>
<dbReference type="GO" id="GO:0016491">
    <property type="term" value="F:oxidoreductase activity"/>
    <property type="evidence" value="ECO:0007669"/>
    <property type="project" value="InterPro"/>
</dbReference>
<feature type="domain" description="Enoyl reductase (ER)" evidence="1">
    <location>
        <begin position="10"/>
        <end position="317"/>
    </location>
</feature>
<dbReference type="InterPro" id="IPR011032">
    <property type="entry name" value="GroES-like_sf"/>
</dbReference>
<protein>
    <submittedName>
        <fullName evidence="2">NADPH:quinone reductase</fullName>
    </submittedName>
</protein>
<dbReference type="InterPro" id="IPR036291">
    <property type="entry name" value="NAD(P)-bd_dom_sf"/>
</dbReference>
<evidence type="ECO:0000313" key="3">
    <source>
        <dbReference type="Proteomes" id="UP000199118"/>
    </source>
</evidence>
<dbReference type="Gene3D" id="3.90.180.10">
    <property type="entry name" value="Medium-chain alcohol dehydrogenases, catalytic domain"/>
    <property type="match status" value="1"/>
</dbReference>
<reference evidence="2 3" key="1">
    <citation type="submission" date="2016-10" db="EMBL/GenBank/DDBJ databases">
        <authorList>
            <person name="de Groot N.N."/>
        </authorList>
    </citation>
    <scope>NUCLEOTIDE SEQUENCE [LARGE SCALE GENOMIC DNA]</scope>
    <source>
        <strain evidence="2 3">DSM 17890</strain>
    </source>
</reference>
<dbReference type="InterPro" id="IPR050700">
    <property type="entry name" value="YIM1/Zinc_Alcohol_DH_Fams"/>
</dbReference>
<sequence length="337" mass="34436">MKTLAYRRYGPPWVVAVEDAPDPTPAAGEALVRVHASAVTTGDARLRAFRVPPSFWLPARAMIGWTAPRRRVLGGAFSGVVEATGPGASRFGAGDAVFGFHLFDAHAELKAAPETQLLPLPAGLSHEQAAALPFGACTALHFLRAAGIAPGARVVVVGAAGAVGGAAVQVAKALGAEVSAVCSQEAAEHVRGLGADRVFDRKAEDYTRAGRTWDILFDAVGGARPADGRRCLASGGAQVSVVIGAAAIGAALRGAVGLGPRTVIGESRETPELLAEIAALHASGALRPVIDAVFPFAEAAQAHARVDSGRKRGEVILRHPAAEAPAQAPDQAPAQAR</sequence>
<dbReference type="PANTHER" id="PTHR11695:SF294">
    <property type="entry name" value="RETICULON-4-INTERACTING PROTEIN 1, MITOCHONDRIAL"/>
    <property type="match status" value="1"/>
</dbReference>
<dbReference type="EMBL" id="FNMZ01000003">
    <property type="protein sequence ID" value="SDX14235.1"/>
    <property type="molecule type" value="Genomic_DNA"/>
</dbReference>
<dbReference type="STRING" id="356660.SAMN05444336_103424"/>
<dbReference type="RefSeq" id="WP_092681849.1">
    <property type="nucleotide sequence ID" value="NZ_FNMZ01000003.1"/>
</dbReference>
<dbReference type="PANTHER" id="PTHR11695">
    <property type="entry name" value="ALCOHOL DEHYDROGENASE RELATED"/>
    <property type="match status" value="1"/>
</dbReference>
<dbReference type="SUPFAM" id="SSF50129">
    <property type="entry name" value="GroES-like"/>
    <property type="match status" value="1"/>
</dbReference>
<accession>A0A1H2ZA83</accession>
<evidence type="ECO:0000313" key="2">
    <source>
        <dbReference type="EMBL" id="SDX14235.1"/>
    </source>
</evidence>
<dbReference type="OrthoDB" id="5295340at2"/>
<organism evidence="2 3">
    <name type="scientific">Albimonas donghaensis</name>
    <dbReference type="NCBI Taxonomy" id="356660"/>
    <lineage>
        <taxon>Bacteria</taxon>
        <taxon>Pseudomonadati</taxon>
        <taxon>Pseudomonadota</taxon>
        <taxon>Alphaproteobacteria</taxon>
        <taxon>Rhodobacterales</taxon>
        <taxon>Paracoccaceae</taxon>
        <taxon>Albimonas</taxon>
    </lineage>
</organism>
<dbReference type="Pfam" id="PF08240">
    <property type="entry name" value="ADH_N"/>
    <property type="match status" value="1"/>
</dbReference>
<name>A0A1H2ZA83_9RHOB</name>
<dbReference type="Proteomes" id="UP000199118">
    <property type="component" value="Unassembled WGS sequence"/>
</dbReference>
<gene>
    <name evidence="2" type="ORF">SAMN05444336_103424</name>
</gene>
<dbReference type="Pfam" id="PF13602">
    <property type="entry name" value="ADH_zinc_N_2"/>
    <property type="match status" value="1"/>
</dbReference>
<dbReference type="CDD" id="cd08267">
    <property type="entry name" value="MDR1"/>
    <property type="match status" value="1"/>
</dbReference>
<dbReference type="InterPro" id="IPR020843">
    <property type="entry name" value="ER"/>
</dbReference>
<dbReference type="AlphaFoldDB" id="A0A1H2ZA83"/>
<dbReference type="Gene3D" id="3.40.50.720">
    <property type="entry name" value="NAD(P)-binding Rossmann-like Domain"/>
    <property type="match status" value="1"/>
</dbReference>
<dbReference type="InterPro" id="IPR013154">
    <property type="entry name" value="ADH-like_N"/>
</dbReference>
<dbReference type="SMART" id="SM00829">
    <property type="entry name" value="PKS_ER"/>
    <property type="match status" value="1"/>
</dbReference>